<dbReference type="OrthoDB" id="10003767at2759"/>
<dbReference type="Gene3D" id="3.90.1200.10">
    <property type="match status" value="1"/>
</dbReference>
<protein>
    <recommendedName>
        <fullName evidence="2">Aminoglycoside phosphotransferase domain-containing protein</fullName>
    </recommendedName>
</protein>
<dbReference type="InterPro" id="IPR051678">
    <property type="entry name" value="AGP_Transferase"/>
</dbReference>
<dbReference type="Pfam" id="PF01636">
    <property type="entry name" value="APH"/>
    <property type="match status" value="1"/>
</dbReference>
<dbReference type="PANTHER" id="PTHR21310">
    <property type="entry name" value="AMINOGLYCOSIDE PHOSPHOTRANSFERASE-RELATED-RELATED"/>
    <property type="match status" value="1"/>
</dbReference>
<evidence type="ECO:0000256" key="1">
    <source>
        <dbReference type="SAM" id="MobiDB-lite"/>
    </source>
</evidence>
<reference evidence="3 4" key="1">
    <citation type="journal article" date="2015" name="Biotechnol. Biofuels">
        <title>Enhanced degradation of softwood versus hardwood by the white-rot fungus Pycnoporus coccineus.</title>
        <authorList>
            <person name="Couturier M."/>
            <person name="Navarro D."/>
            <person name="Chevret D."/>
            <person name="Henrissat B."/>
            <person name="Piumi F."/>
            <person name="Ruiz-Duenas F.J."/>
            <person name="Martinez A.T."/>
            <person name="Grigoriev I.V."/>
            <person name="Riley R."/>
            <person name="Lipzen A."/>
            <person name="Berrin J.G."/>
            <person name="Master E.R."/>
            <person name="Rosso M.N."/>
        </authorList>
    </citation>
    <scope>NUCLEOTIDE SEQUENCE [LARGE SCALE GENOMIC DNA]</scope>
    <source>
        <strain evidence="3 4">BRFM310</strain>
    </source>
</reference>
<dbReference type="InterPro" id="IPR002575">
    <property type="entry name" value="Aminoglycoside_PTrfase"/>
</dbReference>
<gene>
    <name evidence="3" type="ORF">PYCCODRAFT_1419737</name>
</gene>
<feature type="region of interest" description="Disordered" evidence="1">
    <location>
        <begin position="419"/>
        <end position="461"/>
    </location>
</feature>
<keyword evidence="4" id="KW-1185">Reference proteome</keyword>
<dbReference type="AlphaFoldDB" id="A0A1Y2I897"/>
<dbReference type="SUPFAM" id="SSF56112">
    <property type="entry name" value="Protein kinase-like (PK-like)"/>
    <property type="match status" value="1"/>
</dbReference>
<dbReference type="Proteomes" id="UP000193067">
    <property type="component" value="Unassembled WGS sequence"/>
</dbReference>
<name>A0A1Y2I897_TRAC3</name>
<feature type="domain" description="Aminoglycoside phosphotransferase" evidence="2">
    <location>
        <begin position="60"/>
        <end position="295"/>
    </location>
</feature>
<organism evidence="3 4">
    <name type="scientific">Trametes coccinea (strain BRFM310)</name>
    <name type="common">Pycnoporus coccineus</name>
    <dbReference type="NCBI Taxonomy" id="1353009"/>
    <lineage>
        <taxon>Eukaryota</taxon>
        <taxon>Fungi</taxon>
        <taxon>Dikarya</taxon>
        <taxon>Basidiomycota</taxon>
        <taxon>Agaricomycotina</taxon>
        <taxon>Agaricomycetes</taxon>
        <taxon>Polyporales</taxon>
        <taxon>Polyporaceae</taxon>
        <taxon>Trametes</taxon>
    </lineage>
</organism>
<dbReference type="STRING" id="1353009.A0A1Y2I897"/>
<accession>A0A1Y2I897</accession>
<dbReference type="InterPro" id="IPR011009">
    <property type="entry name" value="Kinase-like_dom_sf"/>
</dbReference>
<dbReference type="EMBL" id="KZ084153">
    <property type="protein sequence ID" value="OSC97339.1"/>
    <property type="molecule type" value="Genomic_DNA"/>
</dbReference>
<sequence length="461" mass="51234">MASPPCSLSSEDPAEVFIRSVDVHAIEDLALTVRLSKPPAEKGHSSTEISCSVISRPKYGSYNVVYEVQFSDGISWAVRLPFSEWTPLAARKMEHDMLALNYIASRISIPIPTIHAYSSSFDNPVRNAYIVMDKAHGVPLSDVWHDPSWWTEIRRKEHFFESLAQHMVQLASLPFNRIGRLVSTRSDGSYVVGPFPSLHDMFFIFDAPDEEFGPFSTTHEYLTALLRVRRRALDSPALALFQLFVGGLPDPQFNAAPFAFTHPDYSIQNFFVDDTGRISAMIDWDGISIEPLHCGVLSYPDWLLVDWETSLYSAHNTRPNCDSEEDLRKYRRMYADAVEAASDGRLSAATRNSHITSILLMGIVNLHLTEEVALRLSEFVLGSTFLSMEVMDAIERSAWFTTPPGEVPEVKLSRSLFEPSAVHSDNNSSGELESVDGIDGAESGAHVQAGVDNDDANTGAN</sequence>
<evidence type="ECO:0000259" key="2">
    <source>
        <dbReference type="Pfam" id="PF01636"/>
    </source>
</evidence>
<dbReference type="PANTHER" id="PTHR21310:SF51">
    <property type="entry name" value="AMINOGLYCOSIDE PHOSPHOTRANSFERASE DOMAIN-CONTAINING PROTEIN"/>
    <property type="match status" value="1"/>
</dbReference>
<proteinExistence type="predicted"/>
<evidence type="ECO:0000313" key="3">
    <source>
        <dbReference type="EMBL" id="OSC97339.1"/>
    </source>
</evidence>
<evidence type="ECO:0000313" key="4">
    <source>
        <dbReference type="Proteomes" id="UP000193067"/>
    </source>
</evidence>